<reference evidence="2 3" key="1">
    <citation type="submission" date="2019-05" db="EMBL/GenBank/DDBJ databases">
        <title>Another draft genome of Portunus trituberculatus and its Hox gene families provides insights of decapod evolution.</title>
        <authorList>
            <person name="Jeong J.-H."/>
            <person name="Song I."/>
            <person name="Kim S."/>
            <person name="Choi T."/>
            <person name="Kim D."/>
            <person name="Ryu S."/>
            <person name="Kim W."/>
        </authorList>
    </citation>
    <scope>NUCLEOTIDE SEQUENCE [LARGE SCALE GENOMIC DNA]</scope>
    <source>
        <tissue evidence="2">Muscle</tissue>
    </source>
</reference>
<name>A0A5B7FRT5_PORTR</name>
<feature type="compositionally biased region" description="Polar residues" evidence="1">
    <location>
        <begin position="12"/>
        <end position="23"/>
    </location>
</feature>
<proteinExistence type="predicted"/>
<dbReference type="Proteomes" id="UP000324222">
    <property type="component" value="Unassembled WGS sequence"/>
</dbReference>
<gene>
    <name evidence="2" type="ORF">E2C01_044319</name>
</gene>
<accession>A0A5B7FRT5</accession>
<sequence>MEGSDADKANMSGPSSVVKNSGPHTDDPLPTAHCTLFTCQSILGSPSTPTAATRPLGKSRSQELLSTGQPTLAATVPSFLVEVDCTLLLAATALHSGAWFLVIPVESLSLLLPDNAVRVNVTLRLSLRVQQPHRCRYGALNDVVYRTLAPARVVATLEPRGLYREDESHPNDITVFPYRQGKMLMWDANCLNTCSTPINHCAGAAARAAEYRKRRRYDNFVRRYDFSPHAVETSGVLGPTFNDLLQDIGSRISQHNGEPCETPWLQPCRAAICGHYPSL</sequence>
<keyword evidence="3" id="KW-1185">Reference proteome</keyword>
<dbReference type="EMBL" id="VSRR010009533">
    <property type="protein sequence ID" value="MPC50490.1"/>
    <property type="molecule type" value="Genomic_DNA"/>
</dbReference>
<organism evidence="2 3">
    <name type="scientific">Portunus trituberculatus</name>
    <name type="common">Swimming crab</name>
    <name type="synonym">Neptunus trituberculatus</name>
    <dbReference type="NCBI Taxonomy" id="210409"/>
    <lineage>
        <taxon>Eukaryota</taxon>
        <taxon>Metazoa</taxon>
        <taxon>Ecdysozoa</taxon>
        <taxon>Arthropoda</taxon>
        <taxon>Crustacea</taxon>
        <taxon>Multicrustacea</taxon>
        <taxon>Malacostraca</taxon>
        <taxon>Eumalacostraca</taxon>
        <taxon>Eucarida</taxon>
        <taxon>Decapoda</taxon>
        <taxon>Pleocyemata</taxon>
        <taxon>Brachyura</taxon>
        <taxon>Eubrachyura</taxon>
        <taxon>Portunoidea</taxon>
        <taxon>Portunidae</taxon>
        <taxon>Portuninae</taxon>
        <taxon>Portunus</taxon>
    </lineage>
</organism>
<evidence type="ECO:0000313" key="2">
    <source>
        <dbReference type="EMBL" id="MPC50490.1"/>
    </source>
</evidence>
<evidence type="ECO:0000313" key="3">
    <source>
        <dbReference type="Proteomes" id="UP000324222"/>
    </source>
</evidence>
<feature type="region of interest" description="Disordered" evidence="1">
    <location>
        <begin position="1"/>
        <end position="25"/>
    </location>
</feature>
<dbReference type="AlphaFoldDB" id="A0A5B7FRT5"/>
<evidence type="ECO:0000256" key="1">
    <source>
        <dbReference type="SAM" id="MobiDB-lite"/>
    </source>
</evidence>
<protein>
    <submittedName>
        <fullName evidence="2">Uncharacterized protein</fullName>
    </submittedName>
</protein>
<comment type="caution">
    <text evidence="2">The sequence shown here is derived from an EMBL/GenBank/DDBJ whole genome shotgun (WGS) entry which is preliminary data.</text>
</comment>